<name>A0A7H1B0B0_9ACTN</name>
<dbReference type="AlphaFoldDB" id="A0A7H1B0B0"/>
<evidence type="ECO:0000313" key="1">
    <source>
        <dbReference type="EMBL" id="QNS02165.1"/>
    </source>
</evidence>
<reference evidence="1 2" key="1">
    <citation type="submission" date="2020-09" db="EMBL/GenBank/DDBJ databases">
        <title>A novel species.</title>
        <authorList>
            <person name="Gao J."/>
        </authorList>
    </citation>
    <scope>NUCLEOTIDE SEQUENCE [LARGE SCALE GENOMIC DNA]</scope>
    <source>
        <strain evidence="1 2">CRXT-Y-14</strain>
    </source>
</reference>
<keyword evidence="2" id="KW-1185">Reference proteome</keyword>
<proteinExistence type="predicted"/>
<gene>
    <name evidence="1" type="ORF">IAG42_00045</name>
</gene>
<dbReference type="KEGG" id="sxn:IAG42_00045"/>
<sequence>MWAQLVTALTGEATSEDELAALAREESGVLRLGPLGASFVDEGVAERLRRDAFHEAGSGELCRLHGHMVDWLTRSAAGFRHPEGWARHGTTGRYAATGLAMHAVQAGTYEELLRDGRVVAHLPQTALADAARSITFSLPGNTAAADAIHLWGWGIVPRQQAEWASWLHLMALSRNDRAFASAVANSGVTLPWQAKWAKWRPPGGLHPDFLEAGRLAALAEVRWHRRPAVAGLQRRTVNEEELLYVSIWDVETGEQLTDPLEDDGILEEHSADLTWPAASGQGSAAPASVSELFAASVPRRDDRAFVLPCVPPAVGDVTLFAGDLGLIAIEPADGVDLSDFGARTLPLSGDYTDAGPCSPVDAPAPSHEDLLTVFGEDLIYPIQPEDLPDRLTDPATRELLLEFGLPYMKEGAMGLFPFGNWEMGVLDELPSWPEGIEPVTETGPFFRIGKWVGGSLVVDGPTGHVLRVPTGPGEDHLGGLPIADSLEEFLTMVAVFVTGLRSRHLAPPTSAERQQATYWTVGALIETNETSGKQPAWSYVLHNT</sequence>
<dbReference type="RefSeq" id="WP_188334920.1">
    <property type="nucleotide sequence ID" value="NZ_CP061281.1"/>
</dbReference>
<dbReference type="Proteomes" id="UP000516428">
    <property type="component" value="Chromosome"/>
</dbReference>
<organism evidence="1 2">
    <name type="scientific">Streptomyces xanthii</name>
    <dbReference type="NCBI Taxonomy" id="2768069"/>
    <lineage>
        <taxon>Bacteria</taxon>
        <taxon>Bacillati</taxon>
        <taxon>Actinomycetota</taxon>
        <taxon>Actinomycetes</taxon>
        <taxon>Kitasatosporales</taxon>
        <taxon>Streptomycetaceae</taxon>
        <taxon>Streptomyces</taxon>
    </lineage>
</organism>
<accession>A0A7H1B0B0</accession>
<dbReference type="Pfam" id="PF14435">
    <property type="entry name" value="SUKH-4"/>
    <property type="match status" value="1"/>
</dbReference>
<protein>
    <submittedName>
        <fullName evidence="1">SUKH-4 family immunity protein</fullName>
    </submittedName>
</protein>
<evidence type="ECO:0000313" key="2">
    <source>
        <dbReference type="Proteomes" id="UP000516428"/>
    </source>
</evidence>
<dbReference type="InterPro" id="IPR025851">
    <property type="entry name" value="SUKH-4"/>
</dbReference>
<dbReference type="EMBL" id="CP061281">
    <property type="protein sequence ID" value="QNS02165.1"/>
    <property type="molecule type" value="Genomic_DNA"/>
</dbReference>